<evidence type="ECO:0000313" key="2">
    <source>
        <dbReference type="Proteomes" id="UP001183643"/>
    </source>
</evidence>
<accession>A0AAE4CC30</accession>
<dbReference type="RefSeq" id="WP_310368083.1">
    <property type="nucleotide sequence ID" value="NZ_JAVDYB010000001.1"/>
</dbReference>
<protein>
    <submittedName>
        <fullName evidence="1">Uncharacterized protein</fullName>
    </submittedName>
</protein>
<comment type="caution">
    <text evidence="1">The sequence shown here is derived from an EMBL/GenBank/DDBJ whole genome shotgun (WGS) entry which is preliminary data.</text>
</comment>
<dbReference type="EMBL" id="JAVDYB010000001">
    <property type="protein sequence ID" value="MDR7276150.1"/>
    <property type="molecule type" value="Genomic_DNA"/>
</dbReference>
<dbReference type="Proteomes" id="UP001183643">
    <property type="component" value="Unassembled WGS sequence"/>
</dbReference>
<dbReference type="AlphaFoldDB" id="A0AAE4CC30"/>
<gene>
    <name evidence="1" type="ORF">J2S41_002928</name>
</gene>
<evidence type="ECO:0000313" key="1">
    <source>
        <dbReference type="EMBL" id="MDR7276150.1"/>
    </source>
</evidence>
<sequence>MVTRCPECGGGETRDAWDGVVDGRLTWTVTGRCPDCPGSVWEACGWDDTPPEIRDELLERRGVYRLAVAPRPGWSRMGLLRALRREGATVGEIQALADRVLAGEATGTEGEMQRLAHRIRTAGLDGTTERVR</sequence>
<reference evidence="1" key="1">
    <citation type="submission" date="2023-07" db="EMBL/GenBank/DDBJ databases">
        <title>Sequencing the genomes of 1000 actinobacteria strains.</title>
        <authorList>
            <person name="Klenk H.-P."/>
        </authorList>
    </citation>
    <scope>NUCLEOTIDE SEQUENCE</scope>
    <source>
        <strain evidence="1">DSM 44707</strain>
    </source>
</reference>
<name>A0AAE4CC30_9ACTN</name>
<proteinExistence type="predicted"/>
<keyword evidence="2" id="KW-1185">Reference proteome</keyword>
<organism evidence="1 2">
    <name type="scientific">Catenuloplanes atrovinosus</name>
    <dbReference type="NCBI Taxonomy" id="137266"/>
    <lineage>
        <taxon>Bacteria</taxon>
        <taxon>Bacillati</taxon>
        <taxon>Actinomycetota</taxon>
        <taxon>Actinomycetes</taxon>
        <taxon>Micromonosporales</taxon>
        <taxon>Micromonosporaceae</taxon>
        <taxon>Catenuloplanes</taxon>
    </lineage>
</organism>